<evidence type="ECO:0000313" key="12">
    <source>
        <dbReference type="Proteomes" id="UP001652640"/>
    </source>
</evidence>
<protein>
    <submittedName>
        <fullName evidence="13">Claudin-2 isoform X1</fullName>
    </submittedName>
</protein>
<evidence type="ECO:0000256" key="5">
    <source>
        <dbReference type="ARBA" id="ARBA00022475"/>
    </source>
</evidence>
<sequence length="356" mass="37924">MASIGLQLVGYILGLLGLLGTLIAMLLPSWRTSSYVGASIVTAVGFSKGLWMECATHSTGITQCDIYSTMLGLPADIQAAQAMMVTSSAMSSLACIVSVVGMRCTVFFQESRAKDRVAVVGGVFFILGGLLGFIPVAWNLHGILRDFYSPLVPDSMKFEIGEALYLGIISSLFSLVAGIFLCFSCSPQGNRSNYYDAYQAQPLATRSSPRPGQAPKGKSEFNSYSLTGGGGGQNWLLGGKTNSNFLKDLHSASQTAIQPALQLASYQLPSYLMVGNVLKLLTVTRVNKLPALGYADPRLEIPCASLQQAEDQPLPSLVSWPQRAALSFDDNFCYLNGKVGGELQTGSPAGYLSLLP</sequence>
<gene>
    <name evidence="13" type="primary">CLDN2</name>
</gene>
<evidence type="ECO:0000313" key="13">
    <source>
        <dbReference type="RefSeq" id="XP_070318290.1"/>
    </source>
</evidence>
<dbReference type="PROSITE" id="PS01346">
    <property type="entry name" value="CLAUDIN"/>
    <property type="match status" value="1"/>
</dbReference>
<feature type="transmembrane region" description="Helical" evidence="11">
    <location>
        <begin position="163"/>
        <end position="183"/>
    </location>
</feature>
<reference evidence="13" key="1">
    <citation type="submission" date="2025-08" db="UniProtKB">
        <authorList>
            <consortium name="RefSeq"/>
        </authorList>
    </citation>
    <scope>IDENTIFICATION</scope>
    <source>
        <tissue evidence="13">Tongue muscle</tissue>
    </source>
</reference>
<accession>A0ABM4HRT5</accession>
<evidence type="ECO:0000256" key="8">
    <source>
        <dbReference type="ARBA" id="ARBA00022989"/>
    </source>
</evidence>
<keyword evidence="9 11" id="KW-0472">Membrane</keyword>
<dbReference type="PRINTS" id="PR01589">
    <property type="entry name" value="CLAUDIN2"/>
</dbReference>
<dbReference type="InterPro" id="IPR005411">
    <property type="entry name" value="Claudin2"/>
</dbReference>
<feature type="transmembrane region" description="Helical" evidence="11">
    <location>
        <begin position="79"/>
        <end position="105"/>
    </location>
</feature>
<evidence type="ECO:0000256" key="4">
    <source>
        <dbReference type="ARBA" id="ARBA00022427"/>
    </source>
</evidence>
<evidence type="ECO:0000256" key="11">
    <source>
        <dbReference type="SAM" id="Phobius"/>
    </source>
</evidence>
<evidence type="ECO:0000256" key="2">
    <source>
        <dbReference type="ARBA" id="ARBA00004651"/>
    </source>
</evidence>
<evidence type="ECO:0000256" key="9">
    <source>
        <dbReference type="ARBA" id="ARBA00023136"/>
    </source>
</evidence>
<organism evidence="12 13">
    <name type="scientific">Odocoileus virginianus</name>
    <name type="common">White-tailed deer</name>
    <dbReference type="NCBI Taxonomy" id="9874"/>
    <lineage>
        <taxon>Eukaryota</taxon>
        <taxon>Metazoa</taxon>
        <taxon>Chordata</taxon>
        <taxon>Craniata</taxon>
        <taxon>Vertebrata</taxon>
        <taxon>Euteleostomi</taxon>
        <taxon>Mammalia</taxon>
        <taxon>Eutheria</taxon>
        <taxon>Laurasiatheria</taxon>
        <taxon>Artiodactyla</taxon>
        <taxon>Ruminantia</taxon>
        <taxon>Pecora</taxon>
        <taxon>Cervidae</taxon>
        <taxon>Odocoileinae</taxon>
        <taxon>Odocoileus</taxon>
    </lineage>
</organism>
<dbReference type="InterPro" id="IPR004031">
    <property type="entry name" value="PMP22/EMP/MP20/Claudin"/>
</dbReference>
<dbReference type="InterPro" id="IPR006187">
    <property type="entry name" value="Claudin"/>
</dbReference>
<keyword evidence="12" id="KW-1185">Reference proteome</keyword>
<dbReference type="Proteomes" id="UP001652640">
    <property type="component" value="Unplaced"/>
</dbReference>
<dbReference type="InterPro" id="IPR017974">
    <property type="entry name" value="Claudin_CS"/>
</dbReference>
<keyword evidence="6 11" id="KW-0812">Transmembrane</keyword>
<name>A0ABM4HRT5_ODOVR</name>
<dbReference type="PANTHER" id="PTHR12002">
    <property type="entry name" value="CLAUDIN"/>
    <property type="match status" value="1"/>
</dbReference>
<evidence type="ECO:0000256" key="6">
    <source>
        <dbReference type="ARBA" id="ARBA00022692"/>
    </source>
</evidence>
<dbReference type="Gene3D" id="1.20.140.150">
    <property type="match status" value="1"/>
</dbReference>
<keyword evidence="5" id="KW-1003">Cell membrane</keyword>
<keyword evidence="8 11" id="KW-1133">Transmembrane helix</keyword>
<feature type="transmembrane region" description="Helical" evidence="11">
    <location>
        <begin position="6"/>
        <end position="27"/>
    </location>
</feature>
<evidence type="ECO:0000256" key="1">
    <source>
        <dbReference type="ARBA" id="ARBA00004435"/>
    </source>
</evidence>
<evidence type="ECO:0000256" key="10">
    <source>
        <dbReference type="SAM" id="MobiDB-lite"/>
    </source>
</evidence>
<keyword evidence="7" id="KW-0965">Cell junction</keyword>
<comment type="similarity">
    <text evidence="3">Belongs to the claudin family.</text>
</comment>
<dbReference type="RefSeq" id="XP_070318290.1">
    <property type="nucleotide sequence ID" value="XM_070462189.1"/>
</dbReference>
<evidence type="ECO:0000256" key="7">
    <source>
        <dbReference type="ARBA" id="ARBA00022949"/>
    </source>
</evidence>
<feature type="transmembrane region" description="Helical" evidence="11">
    <location>
        <begin position="117"/>
        <end position="138"/>
    </location>
</feature>
<dbReference type="PRINTS" id="PR01077">
    <property type="entry name" value="CLAUDIN"/>
</dbReference>
<dbReference type="GeneID" id="110127623"/>
<evidence type="ECO:0000256" key="3">
    <source>
        <dbReference type="ARBA" id="ARBA00008295"/>
    </source>
</evidence>
<keyword evidence="4" id="KW-0796">Tight junction</keyword>
<feature type="region of interest" description="Disordered" evidence="10">
    <location>
        <begin position="204"/>
        <end position="223"/>
    </location>
</feature>
<comment type="subcellular location">
    <subcellularLocation>
        <location evidence="1">Cell junction</location>
        <location evidence="1">Tight junction</location>
    </subcellularLocation>
    <subcellularLocation>
        <location evidence="2">Cell membrane</location>
        <topology evidence="2">Multi-pass membrane protein</topology>
    </subcellularLocation>
</comment>
<proteinExistence type="inferred from homology"/>
<dbReference type="Pfam" id="PF00822">
    <property type="entry name" value="PMP22_Claudin"/>
    <property type="match status" value="1"/>
</dbReference>